<feature type="signal peptide" evidence="17">
    <location>
        <begin position="1"/>
        <end position="17"/>
    </location>
</feature>
<dbReference type="PANTHER" id="PTHR31736:SF11">
    <property type="entry name" value="EXOPOLYGALACTURONASE C-RELATED"/>
    <property type="match status" value="1"/>
</dbReference>
<dbReference type="PANTHER" id="PTHR31736">
    <property type="match status" value="1"/>
</dbReference>
<dbReference type="GO" id="GO:0005576">
    <property type="term" value="C:extracellular region"/>
    <property type="evidence" value="ECO:0007669"/>
    <property type="project" value="UniProtKB-SubCell"/>
</dbReference>
<keyword evidence="6 16" id="KW-0378">Hydrolase</keyword>
<dbReference type="SUPFAM" id="SSF51126">
    <property type="entry name" value="Pectin lyase-like"/>
    <property type="match status" value="1"/>
</dbReference>
<name>A0A194W6Y1_CYTMA</name>
<evidence type="ECO:0000256" key="12">
    <source>
        <dbReference type="ARBA" id="ARBA00038933"/>
    </source>
</evidence>
<dbReference type="Gene3D" id="2.160.20.10">
    <property type="entry name" value="Single-stranded right-handed beta-helix, Pectin lyase-like"/>
    <property type="match status" value="1"/>
</dbReference>
<evidence type="ECO:0000256" key="4">
    <source>
        <dbReference type="ARBA" id="ARBA00022729"/>
    </source>
</evidence>
<dbReference type="Proteomes" id="UP000078559">
    <property type="component" value="Chromosome 8"/>
</dbReference>
<evidence type="ECO:0000256" key="11">
    <source>
        <dbReference type="ARBA" id="ARBA00037312"/>
    </source>
</evidence>
<proteinExistence type="inferred from homology"/>
<keyword evidence="19" id="KW-1185">Reference proteome</keyword>
<keyword evidence="5" id="KW-0677">Repeat</keyword>
<dbReference type="GO" id="GO:0045490">
    <property type="term" value="P:pectin catabolic process"/>
    <property type="evidence" value="ECO:0007669"/>
    <property type="project" value="UniProtKB-ARBA"/>
</dbReference>
<comment type="similarity">
    <text evidence="2 16">Belongs to the glycosyl hydrolase 28 family.</text>
</comment>
<evidence type="ECO:0000256" key="10">
    <source>
        <dbReference type="ARBA" id="ARBA00023316"/>
    </source>
</evidence>
<evidence type="ECO:0000256" key="13">
    <source>
        <dbReference type="ARBA" id="ARBA00041474"/>
    </source>
</evidence>
<keyword evidence="7" id="KW-1015">Disulfide bond</keyword>
<evidence type="ECO:0000256" key="17">
    <source>
        <dbReference type="SAM" id="SignalP"/>
    </source>
</evidence>
<evidence type="ECO:0000256" key="8">
    <source>
        <dbReference type="ARBA" id="ARBA00023180"/>
    </source>
</evidence>
<dbReference type="InterPro" id="IPR012334">
    <property type="entry name" value="Pectin_lyas_fold"/>
</dbReference>
<dbReference type="InterPro" id="IPR006626">
    <property type="entry name" value="PbH1"/>
</dbReference>
<sequence length="446" mass="48015">MRFSPFLLVVLATGALASSVTTTCVVPSNYESSNGTASDSEAIAAAFAECSENATIEFSEGVNYNVFEPVSATNLSNVVISLKGNWNLPQNISYVQNLVSARGGTLYWFSFKGTNIQFVGTPNRSLLKWTELTTGKITTGWVKSYGQAWWDANPANNTGIALRPHLMSFNAGNSVIQHFKSLKPIAWNVNLKGTNITVSDTIIEATSSTESFPFNTDGFDVGGTDITILNSVIYNGDDAIAVGSGSHNILFSGGTVGYQTHGMSIGSLGKDSTSFANVTDVRFEDITVVNGVYAARFKSWLGGNGLVKNVSWSNIRLYNVTFPIYVTQTYSDQASTSSGAASNQSVNMVDFTWENFTGTINSFNPGDGSCVTDPCWYNVGLPNLKHTESIIVECATTTSCQNFAFKNIEVFPQTLEPPTMICIDATESLNPDLGTYCRNGTFIPLA</sequence>
<evidence type="ECO:0000256" key="2">
    <source>
        <dbReference type="ARBA" id="ARBA00008834"/>
    </source>
</evidence>
<dbReference type="EMBL" id="CM003105">
    <property type="protein sequence ID" value="KUI72239.1"/>
    <property type="molecule type" value="Genomic_DNA"/>
</dbReference>
<organism evidence="18 19">
    <name type="scientific">Cytospora mali</name>
    <name type="common">Apple Valsa canker fungus</name>
    <name type="synonym">Valsa mali</name>
    <dbReference type="NCBI Taxonomy" id="578113"/>
    <lineage>
        <taxon>Eukaryota</taxon>
        <taxon>Fungi</taxon>
        <taxon>Dikarya</taxon>
        <taxon>Ascomycota</taxon>
        <taxon>Pezizomycotina</taxon>
        <taxon>Sordariomycetes</taxon>
        <taxon>Sordariomycetidae</taxon>
        <taxon>Diaporthales</taxon>
        <taxon>Cytosporaceae</taxon>
        <taxon>Cytospora</taxon>
    </lineage>
</organism>
<comment type="subcellular location">
    <subcellularLocation>
        <location evidence="1">Secreted</location>
    </subcellularLocation>
</comment>
<dbReference type="EC" id="3.2.1.67" evidence="12"/>
<evidence type="ECO:0000256" key="16">
    <source>
        <dbReference type="RuleBase" id="RU361169"/>
    </source>
</evidence>
<dbReference type="AlphaFoldDB" id="A0A194W6Y1"/>
<dbReference type="SMART" id="SM00710">
    <property type="entry name" value="PbH1"/>
    <property type="match status" value="4"/>
</dbReference>
<protein>
    <recommendedName>
        <fullName evidence="12">galacturonan 1,4-alpha-galacturonidase</fullName>
        <ecNumber evidence="12">3.2.1.67</ecNumber>
    </recommendedName>
    <alternativeName>
        <fullName evidence="13">Galacturan 1,4-alpha-galacturonidase C</fullName>
    </alternativeName>
    <alternativeName>
        <fullName evidence="14">Poly(1,4-alpha-D-galacturonide)galacturonohydrolase C</fullName>
    </alternativeName>
</protein>
<dbReference type="GO" id="GO:0071555">
    <property type="term" value="P:cell wall organization"/>
    <property type="evidence" value="ECO:0007669"/>
    <property type="project" value="UniProtKB-KW"/>
</dbReference>
<keyword evidence="10" id="KW-0961">Cell wall biogenesis/degradation</keyword>
<dbReference type="OrthoDB" id="187139at2759"/>
<dbReference type="InterPro" id="IPR011050">
    <property type="entry name" value="Pectin_lyase_fold/virulence"/>
</dbReference>
<dbReference type="Pfam" id="PF00295">
    <property type="entry name" value="Glyco_hydro_28"/>
    <property type="match status" value="1"/>
</dbReference>
<evidence type="ECO:0000256" key="6">
    <source>
        <dbReference type="ARBA" id="ARBA00022801"/>
    </source>
</evidence>
<comment type="catalytic activity">
    <reaction evidence="15">
        <text>[(1-&gt;4)-alpha-D-galacturonosyl](n) + H2O = alpha-D-galacturonate + [(1-&gt;4)-alpha-D-galacturonosyl](n-1)</text>
        <dbReference type="Rhea" id="RHEA:14117"/>
        <dbReference type="Rhea" id="RHEA-COMP:14570"/>
        <dbReference type="Rhea" id="RHEA-COMP:14572"/>
        <dbReference type="ChEBI" id="CHEBI:15377"/>
        <dbReference type="ChEBI" id="CHEBI:58658"/>
        <dbReference type="ChEBI" id="CHEBI:140523"/>
        <dbReference type="EC" id="3.2.1.67"/>
    </reaction>
</comment>
<keyword evidence="8" id="KW-0325">Glycoprotein</keyword>
<evidence type="ECO:0000256" key="7">
    <source>
        <dbReference type="ARBA" id="ARBA00023157"/>
    </source>
</evidence>
<evidence type="ECO:0000313" key="19">
    <source>
        <dbReference type="Proteomes" id="UP000078559"/>
    </source>
</evidence>
<accession>A0A194W6Y1</accession>
<evidence type="ECO:0000313" key="18">
    <source>
        <dbReference type="EMBL" id="KUI72239.1"/>
    </source>
</evidence>
<comment type="function">
    <text evidence="11">Specific in hydrolyzing the terminal glycosidic bond of polygalacturonic acid and oligogalacturonates.</text>
</comment>
<dbReference type="GO" id="GO:0004650">
    <property type="term" value="F:polygalacturonase activity"/>
    <property type="evidence" value="ECO:0007669"/>
    <property type="project" value="InterPro"/>
</dbReference>
<evidence type="ECO:0000256" key="5">
    <source>
        <dbReference type="ARBA" id="ARBA00022737"/>
    </source>
</evidence>
<evidence type="ECO:0000256" key="3">
    <source>
        <dbReference type="ARBA" id="ARBA00022525"/>
    </source>
</evidence>
<evidence type="ECO:0000256" key="1">
    <source>
        <dbReference type="ARBA" id="ARBA00004613"/>
    </source>
</evidence>
<evidence type="ECO:0000256" key="9">
    <source>
        <dbReference type="ARBA" id="ARBA00023295"/>
    </source>
</evidence>
<keyword evidence="4 17" id="KW-0732">Signal</keyword>
<evidence type="ECO:0000256" key="14">
    <source>
        <dbReference type="ARBA" id="ARBA00042262"/>
    </source>
</evidence>
<dbReference type="GO" id="GO:0047911">
    <property type="term" value="F:galacturan 1,4-alpha-galacturonidase activity"/>
    <property type="evidence" value="ECO:0007669"/>
    <property type="project" value="UniProtKB-EC"/>
</dbReference>
<keyword evidence="3" id="KW-0964">Secreted</keyword>
<gene>
    <name evidence="18" type="ORF">VM1G_07879</name>
</gene>
<reference evidence="18" key="1">
    <citation type="submission" date="2014-12" db="EMBL/GenBank/DDBJ databases">
        <title>Genome Sequence of Valsa Canker Pathogens Uncovers a Specific Adaption of Colonization on Woody Bark.</title>
        <authorList>
            <person name="Yin Z."/>
            <person name="Liu H."/>
            <person name="Gao X."/>
            <person name="Li Z."/>
            <person name="Song N."/>
            <person name="Ke X."/>
            <person name="Dai Q."/>
            <person name="Wu Y."/>
            <person name="Sun Y."/>
            <person name="Xu J.-R."/>
            <person name="Kang Z.K."/>
            <person name="Wang L."/>
            <person name="Huang L."/>
        </authorList>
    </citation>
    <scope>NUCLEOTIDE SEQUENCE [LARGE SCALE GENOMIC DNA]</scope>
    <source>
        <strain evidence="18">03-8</strain>
    </source>
</reference>
<dbReference type="SMR" id="A0A194W6Y1"/>
<dbReference type="InterPro" id="IPR000743">
    <property type="entry name" value="Glyco_hydro_28"/>
</dbReference>
<evidence type="ECO:0000256" key="15">
    <source>
        <dbReference type="ARBA" id="ARBA00048766"/>
    </source>
</evidence>
<feature type="chain" id="PRO_5008267241" description="galacturonan 1,4-alpha-galacturonidase" evidence="17">
    <location>
        <begin position="18"/>
        <end position="446"/>
    </location>
</feature>
<keyword evidence="9 16" id="KW-0326">Glycosidase</keyword>